<name>A0A0C5WBL3_9FLAO</name>
<keyword evidence="2" id="KW-1185">Reference proteome</keyword>
<dbReference type="STRING" id="1454006.AW14_08605"/>
<reference evidence="1 2" key="1">
    <citation type="submission" date="2014-02" db="EMBL/GenBank/DDBJ databases">
        <authorList>
            <person name="Young C.-C."/>
            <person name="Hameed A."/>
            <person name="Huang H.-C."/>
            <person name="Shahina M."/>
        </authorList>
    </citation>
    <scope>NUCLEOTIDE SEQUENCE [LARGE SCALE GENOMIC DNA]</scope>
    <source>
        <strain evidence="1 2">CC-SAMT-1</strain>
    </source>
</reference>
<dbReference type="PATRIC" id="fig|1454006.5.peg.1698"/>
<dbReference type="KEGG" id="sze:AW14_08605"/>
<evidence type="ECO:0000313" key="2">
    <source>
        <dbReference type="Proteomes" id="UP000032229"/>
    </source>
</evidence>
<accession>A0A0C5WBL3</accession>
<evidence type="ECO:0000313" key="1">
    <source>
        <dbReference type="EMBL" id="AJR03677.1"/>
    </source>
</evidence>
<organism evidence="1 2">
    <name type="scientific">Siansivirga zeaxanthinifaciens CC-SAMT-1</name>
    <dbReference type="NCBI Taxonomy" id="1454006"/>
    <lineage>
        <taxon>Bacteria</taxon>
        <taxon>Pseudomonadati</taxon>
        <taxon>Bacteroidota</taxon>
        <taxon>Flavobacteriia</taxon>
        <taxon>Flavobacteriales</taxon>
        <taxon>Flavobacteriaceae</taxon>
        <taxon>Siansivirga</taxon>
    </lineage>
</organism>
<dbReference type="Proteomes" id="UP000032229">
    <property type="component" value="Chromosome"/>
</dbReference>
<dbReference type="RefSeq" id="WP_044638406.1">
    <property type="nucleotide sequence ID" value="NZ_CP007202.1"/>
</dbReference>
<dbReference type="AlphaFoldDB" id="A0A0C5WBL3"/>
<protein>
    <submittedName>
        <fullName evidence="1">Uncharacterized protein</fullName>
    </submittedName>
</protein>
<dbReference type="HOGENOM" id="CLU_2466377_0_0_10"/>
<gene>
    <name evidence="1" type="ORF">AW14_08605</name>
</gene>
<proteinExistence type="predicted"/>
<sequence>MSKIMTVDVLSSIKGAQPSEAVNKLFEVIKNAQPTNNNSFNNNHNNGVSLDDLREDVVIESSALEKQIIIENFPKEKNGYLVVSKVIEE</sequence>
<dbReference type="EMBL" id="CP007202">
    <property type="protein sequence ID" value="AJR03677.1"/>
    <property type="molecule type" value="Genomic_DNA"/>
</dbReference>